<dbReference type="InterPro" id="IPR006597">
    <property type="entry name" value="Sel1-like"/>
</dbReference>
<keyword evidence="4" id="KW-1185">Reference proteome</keyword>
<sequence length="273" mass="30768">MIRHRLLCAALLSTLSLAAPAFAAQNVVPPEPTEDPMLITAGFLDHHQDMKYRLLGLEAYNAKRYDDAMRFFRRASFFADKPSQGMVAEMYWNGEGVARDPALAYAWMDLAAERNYVGFIALRERYWKELSAAERERAVQEGQAIYAKFGDAAAKPRYEFQLRVGRREMTGSRTGFNRGVQIEIPGPSGSQMIEGSKFYDERYWDAKKYWAWQDRVWRNPNGVRITIGEIEQIPGQAQGKGKPNSRIPETAPDTAAQAPEVPEPPKPPAPASP</sequence>
<feature type="signal peptide" evidence="2">
    <location>
        <begin position="1"/>
        <end position="23"/>
    </location>
</feature>
<dbReference type="Gene3D" id="1.25.40.10">
    <property type="entry name" value="Tetratricopeptide repeat domain"/>
    <property type="match status" value="1"/>
</dbReference>
<dbReference type="SUPFAM" id="SSF81901">
    <property type="entry name" value="HCP-like"/>
    <property type="match status" value="1"/>
</dbReference>
<proteinExistence type="predicted"/>
<accession>A0ABW2Y982</accession>
<comment type="caution">
    <text evidence="3">The sequence shown here is derived from an EMBL/GenBank/DDBJ whole genome shotgun (WGS) entry which is preliminary data.</text>
</comment>
<dbReference type="EMBL" id="JBHTIF010000001">
    <property type="protein sequence ID" value="MFD0724668.1"/>
    <property type="molecule type" value="Genomic_DNA"/>
</dbReference>
<keyword evidence="2" id="KW-0732">Signal</keyword>
<organism evidence="3 4">
    <name type="scientific">Lysobacter brunescens</name>
    <dbReference type="NCBI Taxonomy" id="262323"/>
    <lineage>
        <taxon>Bacteria</taxon>
        <taxon>Pseudomonadati</taxon>
        <taxon>Pseudomonadota</taxon>
        <taxon>Gammaproteobacteria</taxon>
        <taxon>Lysobacterales</taxon>
        <taxon>Lysobacteraceae</taxon>
        <taxon>Lysobacter</taxon>
    </lineage>
</organism>
<dbReference type="RefSeq" id="WP_386822319.1">
    <property type="nucleotide sequence ID" value="NZ_JBHTIF010000001.1"/>
</dbReference>
<evidence type="ECO:0000256" key="1">
    <source>
        <dbReference type="SAM" id="MobiDB-lite"/>
    </source>
</evidence>
<protein>
    <recommendedName>
        <fullName evidence="5">Sel1 repeat family protein</fullName>
    </recommendedName>
</protein>
<dbReference type="InterPro" id="IPR011990">
    <property type="entry name" value="TPR-like_helical_dom_sf"/>
</dbReference>
<evidence type="ECO:0000313" key="3">
    <source>
        <dbReference type="EMBL" id="MFD0724668.1"/>
    </source>
</evidence>
<feature type="compositionally biased region" description="Pro residues" evidence="1">
    <location>
        <begin position="261"/>
        <end position="273"/>
    </location>
</feature>
<name>A0ABW2Y982_9GAMM</name>
<dbReference type="SMART" id="SM00671">
    <property type="entry name" value="SEL1"/>
    <property type="match status" value="1"/>
</dbReference>
<dbReference type="Proteomes" id="UP001597110">
    <property type="component" value="Unassembled WGS sequence"/>
</dbReference>
<feature type="chain" id="PRO_5046361143" description="Sel1 repeat family protein" evidence="2">
    <location>
        <begin position="24"/>
        <end position="273"/>
    </location>
</feature>
<feature type="region of interest" description="Disordered" evidence="1">
    <location>
        <begin position="231"/>
        <end position="273"/>
    </location>
</feature>
<evidence type="ECO:0008006" key="5">
    <source>
        <dbReference type="Google" id="ProtNLM"/>
    </source>
</evidence>
<reference evidence="4" key="1">
    <citation type="journal article" date="2019" name="Int. J. Syst. Evol. Microbiol.">
        <title>The Global Catalogue of Microorganisms (GCM) 10K type strain sequencing project: providing services to taxonomists for standard genome sequencing and annotation.</title>
        <authorList>
            <consortium name="The Broad Institute Genomics Platform"/>
            <consortium name="The Broad Institute Genome Sequencing Center for Infectious Disease"/>
            <person name="Wu L."/>
            <person name="Ma J."/>
        </authorList>
    </citation>
    <scope>NUCLEOTIDE SEQUENCE [LARGE SCALE GENOMIC DNA]</scope>
    <source>
        <strain evidence="4">CCUG 55585</strain>
    </source>
</reference>
<evidence type="ECO:0000256" key="2">
    <source>
        <dbReference type="SAM" id="SignalP"/>
    </source>
</evidence>
<gene>
    <name evidence="3" type="ORF">ACFQ0E_03550</name>
</gene>
<evidence type="ECO:0000313" key="4">
    <source>
        <dbReference type="Proteomes" id="UP001597110"/>
    </source>
</evidence>